<dbReference type="InterPro" id="IPR050990">
    <property type="entry name" value="UPF0237/GcvR_regulator"/>
</dbReference>
<dbReference type="RefSeq" id="WP_205101989.1">
    <property type="nucleotide sequence ID" value="NZ_JACJJC010000003.1"/>
</dbReference>
<reference evidence="2 3" key="1">
    <citation type="journal article" date="2021" name="Sci. Rep.">
        <title>The distribution of antibiotic resistance genes in chicken gut microbiota commensals.</title>
        <authorList>
            <person name="Juricova H."/>
            <person name="Matiasovicova J."/>
            <person name="Kubasova T."/>
            <person name="Cejkova D."/>
            <person name="Rychlik I."/>
        </authorList>
    </citation>
    <scope>NUCLEOTIDE SEQUENCE [LARGE SCALE GENOMIC DNA]</scope>
    <source>
        <strain evidence="2 3">An829</strain>
    </source>
</reference>
<accession>A0ABS2DQA6</accession>
<dbReference type="Proteomes" id="UP000715095">
    <property type="component" value="Unassembled WGS sequence"/>
</dbReference>
<protein>
    <recommendedName>
        <fullName evidence="1">ACT domain-containing protein</fullName>
    </recommendedName>
</protein>
<organism evidence="2 3">
    <name type="scientific">Sutterella massiliensis</name>
    <dbReference type="NCBI Taxonomy" id="1816689"/>
    <lineage>
        <taxon>Bacteria</taxon>
        <taxon>Pseudomonadati</taxon>
        <taxon>Pseudomonadota</taxon>
        <taxon>Betaproteobacteria</taxon>
        <taxon>Burkholderiales</taxon>
        <taxon>Sutterellaceae</taxon>
        <taxon>Sutterella</taxon>
    </lineage>
</organism>
<dbReference type="SUPFAM" id="SSF55021">
    <property type="entry name" value="ACT-like"/>
    <property type="match status" value="2"/>
</dbReference>
<feature type="domain" description="ACT" evidence="1">
    <location>
        <begin position="13"/>
        <end position="90"/>
    </location>
</feature>
<dbReference type="PANTHER" id="PTHR34875:SF6">
    <property type="entry name" value="UPF0237 PROTEIN MJ1558"/>
    <property type="match status" value="1"/>
</dbReference>
<evidence type="ECO:0000313" key="2">
    <source>
        <dbReference type="EMBL" id="MBM6703532.1"/>
    </source>
</evidence>
<evidence type="ECO:0000259" key="1">
    <source>
        <dbReference type="PROSITE" id="PS51671"/>
    </source>
</evidence>
<name>A0ABS2DQA6_9BURK</name>
<dbReference type="InterPro" id="IPR002912">
    <property type="entry name" value="ACT_dom"/>
</dbReference>
<dbReference type="PROSITE" id="PS51671">
    <property type="entry name" value="ACT"/>
    <property type="match status" value="2"/>
</dbReference>
<evidence type="ECO:0000313" key="3">
    <source>
        <dbReference type="Proteomes" id="UP000715095"/>
    </source>
</evidence>
<dbReference type="PANTHER" id="PTHR34875">
    <property type="entry name" value="UPF0237 PROTEIN MJ1558"/>
    <property type="match status" value="1"/>
</dbReference>
<comment type="caution">
    <text evidence="2">The sequence shown here is derived from an EMBL/GenBank/DDBJ whole genome shotgun (WGS) entry which is preliminary data.</text>
</comment>
<sequence>MQNTTEENIGTVVVAVIGLDMPGIVAAVTSALAENDCRVEEISQVTLKGQFALIGIVKKPAALTNETLEAFLRERIAEKKLRQSVLVRDFQSPDQKREAAGEPYVVSIWGEDRGDITATFAKIFASEGINIESLRALPLENGESLQFFEVLMPLSVDRRALNAVLRERARACGLRCNIQHRDIFEAIHRVQVD</sequence>
<keyword evidence="3" id="KW-1185">Reference proteome</keyword>
<dbReference type="InterPro" id="IPR045865">
    <property type="entry name" value="ACT-like_dom_sf"/>
</dbReference>
<gene>
    <name evidence="2" type="ORF">H6A60_03360</name>
</gene>
<dbReference type="Pfam" id="PF13740">
    <property type="entry name" value="ACT_6"/>
    <property type="match status" value="1"/>
</dbReference>
<dbReference type="EMBL" id="JACJJC010000003">
    <property type="protein sequence ID" value="MBM6703532.1"/>
    <property type="molecule type" value="Genomic_DNA"/>
</dbReference>
<proteinExistence type="predicted"/>
<dbReference type="Gene3D" id="3.30.70.260">
    <property type="match status" value="2"/>
</dbReference>
<feature type="domain" description="ACT" evidence="1">
    <location>
        <begin position="105"/>
        <end position="183"/>
    </location>
</feature>